<dbReference type="InterPro" id="IPR023214">
    <property type="entry name" value="HAD_sf"/>
</dbReference>
<dbReference type="KEGG" id="mama:GII36_02690"/>
<dbReference type="PRINTS" id="PR00119">
    <property type="entry name" value="CATATPASE"/>
</dbReference>
<keyword evidence="12" id="KW-1185">Reference proteome</keyword>
<dbReference type="Gene3D" id="3.40.1110.10">
    <property type="entry name" value="Calcium-transporting ATPase, cytoplasmic domain N"/>
    <property type="match status" value="2"/>
</dbReference>
<dbReference type="SUPFAM" id="SSF56784">
    <property type="entry name" value="HAD-like"/>
    <property type="match status" value="1"/>
</dbReference>
<dbReference type="GO" id="GO:0005388">
    <property type="term" value="F:P-type calcium transporter activity"/>
    <property type="evidence" value="ECO:0007669"/>
    <property type="project" value="TreeGrafter"/>
</dbReference>
<dbReference type="GO" id="GO:0016887">
    <property type="term" value="F:ATP hydrolysis activity"/>
    <property type="evidence" value="ECO:0007669"/>
    <property type="project" value="InterPro"/>
</dbReference>
<feature type="transmembrane region" description="Helical" evidence="9">
    <location>
        <begin position="637"/>
        <end position="658"/>
    </location>
</feature>
<dbReference type="PANTHER" id="PTHR24093:SF506">
    <property type="entry name" value="CATION-TRANSPORTING ATPASE PMA1"/>
    <property type="match status" value="1"/>
</dbReference>
<dbReference type="GO" id="GO:0005886">
    <property type="term" value="C:plasma membrane"/>
    <property type="evidence" value="ECO:0007669"/>
    <property type="project" value="TreeGrafter"/>
</dbReference>
<feature type="transmembrane region" description="Helical" evidence="9">
    <location>
        <begin position="272"/>
        <end position="294"/>
    </location>
</feature>
<gene>
    <name evidence="11" type="ORF">GII36_02690</name>
</gene>
<dbReference type="Proteomes" id="UP001059824">
    <property type="component" value="Chromosome"/>
</dbReference>
<dbReference type="InterPro" id="IPR008250">
    <property type="entry name" value="ATPase_P-typ_transduc_dom_A_sf"/>
</dbReference>
<keyword evidence="2 9" id="KW-0812">Transmembrane</keyword>
<dbReference type="NCBIfam" id="TIGR01494">
    <property type="entry name" value="ATPase_P-type"/>
    <property type="match status" value="2"/>
</dbReference>
<keyword evidence="5" id="KW-0067">ATP-binding</keyword>
<dbReference type="Pfam" id="PF00689">
    <property type="entry name" value="Cation_ATPase_C"/>
    <property type="match status" value="1"/>
</dbReference>
<organism evidence="11 12">
    <name type="scientific">Candidatus Mycosynbacter amalyticus</name>
    <dbReference type="NCBI Taxonomy" id="2665156"/>
    <lineage>
        <taxon>Bacteria</taxon>
        <taxon>Candidatus Saccharimonadota</taxon>
        <taxon>Candidatus Saccharimonadota incertae sedis</taxon>
        <taxon>Candidatus Mycosynbacter</taxon>
    </lineage>
</organism>
<name>A0A857MNP3_9BACT</name>
<evidence type="ECO:0000256" key="3">
    <source>
        <dbReference type="ARBA" id="ARBA00022723"/>
    </source>
</evidence>
<dbReference type="Pfam" id="PF00122">
    <property type="entry name" value="E1-E2_ATPase"/>
    <property type="match status" value="1"/>
</dbReference>
<dbReference type="SUPFAM" id="SSF81665">
    <property type="entry name" value="Calcium ATPase, transmembrane domain M"/>
    <property type="match status" value="1"/>
</dbReference>
<evidence type="ECO:0000256" key="7">
    <source>
        <dbReference type="ARBA" id="ARBA00022989"/>
    </source>
</evidence>
<evidence type="ECO:0000256" key="9">
    <source>
        <dbReference type="SAM" id="Phobius"/>
    </source>
</evidence>
<feature type="transmembrane region" description="Helical" evidence="9">
    <location>
        <begin position="771"/>
        <end position="791"/>
    </location>
</feature>
<feature type="transmembrane region" description="Helical" evidence="9">
    <location>
        <begin position="670"/>
        <end position="689"/>
    </location>
</feature>
<dbReference type="InterPro" id="IPR023298">
    <property type="entry name" value="ATPase_P-typ_TM_dom_sf"/>
</dbReference>
<dbReference type="Pfam" id="PF00702">
    <property type="entry name" value="Hydrolase"/>
    <property type="match status" value="1"/>
</dbReference>
<dbReference type="Gene3D" id="2.70.150.10">
    <property type="entry name" value="Calcium-transporting ATPase, cytoplasmic transduction domain A"/>
    <property type="match status" value="1"/>
</dbReference>
<keyword evidence="3" id="KW-0479">Metal-binding</keyword>
<evidence type="ECO:0000256" key="5">
    <source>
        <dbReference type="ARBA" id="ARBA00022840"/>
    </source>
</evidence>
<dbReference type="SMART" id="SM00831">
    <property type="entry name" value="Cation_ATPase_N"/>
    <property type="match status" value="1"/>
</dbReference>
<feature type="transmembrane region" description="Helical" evidence="9">
    <location>
        <begin position="738"/>
        <end position="759"/>
    </location>
</feature>
<dbReference type="Gene3D" id="1.20.1110.10">
    <property type="entry name" value="Calcium-transporting ATPase, transmembrane domain"/>
    <property type="match status" value="3"/>
</dbReference>
<evidence type="ECO:0000256" key="4">
    <source>
        <dbReference type="ARBA" id="ARBA00022741"/>
    </source>
</evidence>
<evidence type="ECO:0000313" key="11">
    <source>
        <dbReference type="EMBL" id="QHN42751.1"/>
    </source>
</evidence>
<dbReference type="AlphaFoldDB" id="A0A857MNP3"/>
<accession>A0A857MNP3</accession>
<dbReference type="EMBL" id="CP045921">
    <property type="protein sequence ID" value="QHN42751.1"/>
    <property type="molecule type" value="Genomic_DNA"/>
</dbReference>
<feature type="transmembrane region" description="Helical" evidence="9">
    <location>
        <begin position="710"/>
        <end position="732"/>
    </location>
</feature>
<keyword evidence="4" id="KW-0547">Nucleotide-binding</keyword>
<dbReference type="InterPro" id="IPR023299">
    <property type="entry name" value="ATPase_P-typ_cyto_dom_N"/>
</dbReference>
<evidence type="ECO:0000256" key="8">
    <source>
        <dbReference type="ARBA" id="ARBA00023136"/>
    </source>
</evidence>
<dbReference type="PRINTS" id="PR00120">
    <property type="entry name" value="HATPASE"/>
</dbReference>
<dbReference type="GO" id="GO:0005524">
    <property type="term" value="F:ATP binding"/>
    <property type="evidence" value="ECO:0007669"/>
    <property type="project" value="UniProtKB-KW"/>
</dbReference>
<dbReference type="InterPro" id="IPR004014">
    <property type="entry name" value="ATPase_P-typ_cation-transptr_N"/>
</dbReference>
<dbReference type="InterPro" id="IPR059000">
    <property type="entry name" value="ATPase_P-type_domA"/>
</dbReference>
<dbReference type="GO" id="GO:0046872">
    <property type="term" value="F:metal ion binding"/>
    <property type="evidence" value="ECO:0007669"/>
    <property type="project" value="UniProtKB-KW"/>
</dbReference>
<dbReference type="Gene3D" id="3.40.50.1000">
    <property type="entry name" value="HAD superfamily/HAD-like"/>
    <property type="match status" value="2"/>
</dbReference>
<evidence type="ECO:0000313" key="12">
    <source>
        <dbReference type="Proteomes" id="UP001059824"/>
    </source>
</evidence>
<dbReference type="SUPFAM" id="SSF81653">
    <property type="entry name" value="Calcium ATPase, transduction domain A"/>
    <property type="match status" value="1"/>
</dbReference>
<protein>
    <submittedName>
        <fullName evidence="11">HAD-IC family P-type ATPase</fullName>
    </submittedName>
</protein>
<proteinExistence type="predicted"/>
<feature type="domain" description="Cation-transporting P-type ATPase N-terminal" evidence="10">
    <location>
        <begin position="5"/>
        <end position="77"/>
    </location>
</feature>
<dbReference type="PANTHER" id="PTHR24093">
    <property type="entry name" value="CATION TRANSPORTING ATPASE"/>
    <property type="match status" value="1"/>
</dbReference>
<dbReference type="InterPro" id="IPR006068">
    <property type="entry name" value="ATPase_P-typ_cation-transptr_C"/>
</dbReference>
<feature type="transmembrane region" description="Helical" evidence="9">
    <location>
        <begin position="240"/>
        <end position="260"/>
    </location>
</feature>
<evidence type="ECO:0000256" key="1">
    <source>
        <dbReference type="ARBA" id="ARBA00004141"/>
    </source>
</evidence>
<dbReference type="InterPro" id="IPR001757">
    <property type="entry name" value="P_typ_ATPase"/>
</dbReference>
<evidence type="ECO:0000256" key="6">
    <source>
        <dbReference type="ARBA" id="ARBA00022842"/>
    </source>
</evidence>
<comment type="subcellular location">
    <subcellularLocation>
        <location evidence="1">Membrane</location>
        <topology evidence="1">Multi-pass membrane protein</topology>
    </subcellularLocation>
</comment>
<keyword evidence="6" id="KW-0460">Magnesium</keyword>
<dbReference type="InterPro" id="IPR036412">
    <property type="entry name" value="HAD-like_sf"/>
</dbReference>
<dbReference type="Pfam" id="PF00690">
    <property type="entry name" value="Cation_ATPase_N"/>
    <property type="match status" value="1"/>
</dbReference>
<keyword evidence="8 9" id="KW-0472">Membrane</keyword>
<evidence type="ECO:0000259" key="10">
    <source>
        <dbReference type="SMART" id="SM00831"/>
    </source>
</evidence>
<evidence type="ECO:0000256" key="2">
    <source>
        <dbReference type="ARBA" id="ARBA00022692"/>
    </source>
</evidence>
<keyword evidence="7 9" id="KW-1133">Transmembrane helix</keyword>
<reference evidence="11" key="1">
    <citation type="journal article" date="2021" name="Nat. Microbiol.">
        <title>Cocultivation of an ultrasmall environmental parasitic bacterium with lytic ability against bacteria associated with wastewater foams.</title>
        <authorList>
            <person name="Batinovic S."/>
            <person name="Rose J.J.A."/>
            <person name="Ratcliffe J."/>
            <person name="Seviour R.J."/>
            <person name="Petrovski S."/>
        </authorList>
    </citation>
    <scope>NUCLEOTIDE SEQUENCE</scope>
    <source>
        <strain evidence="11">JR1</strain>
    </source>
</reference>
<sequence>MKLMLYHSQSASDVLDELKSSEKGLHQIYAEARLKTHGPNHLRLSRRSFWHIASEPFRGALMVLLLIALAISITANNAAESVLIASIIVLNASLRYWQSFSHEHTLRTLESEATGRARVRRDGIEVHIDTAELVPGDIVTLQPGDRIPADGRIVHSAQLMVNQLQLTGETEPDAKRPQTLHSETQLPQRSNMVYRGTYVVSGSGVAVITSTGNRTEYGKLLQRAARVSRRSSLQQKIARLVHLVVIILFGIIVGILALGAAYSMPFEEIAEYASAIIVAAVPAILAFAVAFVSTQGLRTLYAHRALVRHTHAIEPLSLISALVSDKTGMLTRDTISVAATWCAPSVATKEFLNRCQQATLSATSVRDEHDTALANYIPHQAARHIQPAHTFAFEHQSGVSGNLWHHGSKYCLVLKGAPEKILRMADLSDAEYEHAHLELQRLAANGHQVLAIAWCELAQPITKPSQLAKRQRLHFVGFVAFAQVLKPAVKHAVATATHAGISVRMVTGDHVETAYSIGRQLGIATNRSQVLDARKLAVMSDPELTRVAQTVTVFARTAPDQKHRLLSAIRHHHIVAATGDSTDDIPALIQAHIGISTAHSSLLARDASDLILLDNNFATTLEAIKWSRTIVGNIRRMFLFVITTNIAEMALIAGSLLLATAPALLPSQLLWINLIVSLALVLPLGLEPHSRHIMDRRPVSPRASVLPKYLIVRMCLLSTIMMLVCLIASIYYSSQFGYAYAQTIVFTMFVVMQIVSALSARSDHTSTLVRFRTFSPLVYGGVVAVVLLQLILIQSPAGTWLGMVPVQPQDVLISSLVSAALLLATSELLKWHSRHTVRRVGRSYA</sequence>
<feature type="transmembrane region" description="Helical" evidence="9">
    <location>
        <begin position="56"/>
        <end position="75"/>
    </location>
</feature>